<organism evidence="10 11">
    <name type="scientific">Lyngbya confervoides BDU141951</name>
    <dbReference type="NCBI Taxonomy" id="1574623"/>
    <lineage>
        <taxon>Bacteria</taxon>
        <taxon>Bacillati</taxon>
        <taxon>Cyanobacteriota</taxon>
        <taxon>Cyanophyceae</taxon>
        <taxon>Oscillatoriophycideae</taxon>
        <taxon>Oscillatoriales</taxon>
        <taxon>Microcoleaceae</taxon>
        <taxon>Lyngbya</taxon>
    </lineage>
</organism>
<dbReference type="AlphaFoldDB" id="A0ABD4T642"/>
<evidence type="ECO:0000256" key="2">
    <source>
        <dbReference type="ARBA" id="ARBA00022527"/>
    </source>
</evidence>
<dbReference type="SMART" id="SM00220">
    <property type="entry name" value="S_TKc"/>
    <property type="match status" value="1"/>
</dbReference>
<dbReference type="PROSITE" id="PS50011">
    <property type="entry name" value="PROTEIN_KINASE_DOM"/>
    <property type="match status" value="1"/>
</dbReference>
<accession>A0ABD4T642</accession>
<keyword evidence="11" id="KW-1185">Reference proteome</keyword>
<dbReference type="GO" id="GO:0005524">
    <property type="term" value="F:ATP binding"/>
    <property type="evidence" value="ECO:0007669"/>
    <property type="project" value="UniProtKB-KW"/>
</dbReference>
<evidence type="ECO:0000313" key="11">
    <source>
        <dbReference type="Proteomes" id="UP000031561"/>
    </source>
</evidence>
<comment type="catalytic activity">
    <reaction evidence="8">
        <text>L-seryl-[protein] + ATP = O-phospho-L-seryl-[protein] + ADP + H(+)</text>
        <dbReference type="Rhea" id="RHEA:17989"/>
        <dbReference type="Rhea" id="RHEA-COMP:9863"/>
        <dbReference type="Rhea" id="RHEA-COMP:11604"/>
        <dbReference type="ChEBI" id="CHEBI:15378"/>
        <dbReference type="ChEBI" id="CHEBI:29999"/>
        <dbReference type="ChEBI" id="CHEBI:30616"/>
        <dbReference type="ChEBI" id="CHEBI:83421"/>
        <dbReference type="ChEBI" id="CHEBI:456216"/>
        <dbReference type="EC" id="2.7.11.1"/>
    </reaction>
</comment>
<dbReference type="PANTHER" id="PTHR24363">
    <property type="entry name" value="SERINE/THREONINE PROTEIN KINASE"/>
    <property type="match status" value="1"/>
</dbReference>
<dbReference type="InterPro" id="IPR008271">
    <property type="entry name" value="Ser/Thr_kinase_AS"/>
</dbReference>
<keyword evidence="6" id="KW-0067">ATP-binding</keyword>
<evidence type="ECO:0000256" key="4">
    <source>
        <dbReference type="ARBA" id="ARBA00022741"/>
    </source>
</evidence>
<dbReference type="GO" id="GO:0004674">
    <property type="term" value="F:protein serine/threonine kinase activity"/>
    <property type="evidence" value="ECO:0007669"/>
    <property type="project" value="UniProtKB-KW"/>
</dbReference>
<keyword evidence="4" id="KW-0547">Nucleotide-binding</keyword>
<dbReference type="InterPro" id="IPR000719">
    <property type="entry name" value="Prot_kinase_dom"/>
</dbReference>
<gene>
    <name evidence="10" type="ORF">QQ91_0013885</name>
</gene>
<evidence type="ECO:0000313" key="10">
    <source>
        <dbReference type="EMBL" id="MCM1983908.1"/>
    </source>
</evidence>
<keyword evidence="5 10" id="KW-0418">Kinase</keyword>
<dbReference type="SUPFAM" id="SSF56112">
    <property type="entry name" value="Protein kinase-like (PK-like)"/>
    <property type="match status" value="1"/>
</dbReference>
<evidence type="ECO:0000259" key="9">
    <source>
        <dbReference type="PROSITE" id="PS50011"/>
    </source>
</evidence>
<proteinExistence type="predicted"/>
<sequence>MLLQHRFQIHRLLYQGGFGTTFLAVDTHTPSRRLCVVKQFCPALPNQPSFQIALRKFQEEAAVLERLDHPQIPRLYGYFEHQGQFYLSQQWIEGQTLGSCLAQGPMPEIEVIRILSQLLPVFEYLHAHQVIHRDVKPDNIILRDGDRCPVLIDFGSVKQHGQAAVHPSQGVACSVVIGTEGFVSPEQVAQRVSYASDLYSLGITAICMLTGKMPHEIPLHPQTGQFLWTSLVPGVSLALQALLNKAIAFDPCDRYGSATQMLAALRAIASQPPPITVLEPNGVKSGHPGQAVRIAPAAARRLRSPSLPLSVAGLAMVLSGLFSFQIGVTVTAHRSDPAPSEITALEAALQPDN</sequence>
<dbReference type="EMBL" id="JTHE03000079">
    <property type="protein sequence ID" value="MCM1983908.1"/>
    <property type="molecule type" value="Genomic_DNA"/>
</dbReference>
<evidence type="ECO:0000256" key="5">
    <source>
        <dbReference type="ARBA" id="ARBA00022777"/>
    </source>
</evidence>
<keyword evidence="2 10" id="KW-0723">Serine/threonine-protein kinase</keyword>
<evidence type="ECO:0000256" key="8">
    <source>
        <dbReference type="ARBA" id="ARBA00048679"/>
    </source>
</evidence>
<comment type="caution">
    <text evidence="10">The sequence shown here is derived from an EMBL/GenBank/DDBJ whole genome shotgun (WGS) entry which is preliminary data.</text>
</comment>
<evidence type="ECO:0000256" key="6">
    <source>
        <dbReference type="ARBA" id="ARBA00022840"/>
    </source>
</evidence>
<dbReference type="EC" id="2.7.11.1" evidence="1"/>
<feature type="domain" description="Protein kinase" evidence="9">
    <location>
        <begin position="7"/>
        <end position="268"/>
    </location>
</feature>
<dbReference type="RefSeq" id="WP_166275570.1">
    <property type="nucleotide sequence ID" value="NZ_JTHE03000079.1"/>
</dbReference>
<evidence type="ECO:0000256" key="3">
    <source>
        <dbReference type="ARBA" id="ARBA00022679"/>
    </source>
</evidence>
<dbReference type="PANTHER" id="PTHR24363:SF0">
    <property type="entry name" value="SERINE_THREONINE KINASE LIKE DOMAIN CONTAINING 1"/>
    <property type="match status" value="1"/>
</dbReference>
<reference evidence="10 11" key="1">
    <citation type="journal article" date="2015" name="Genome Announc.">
        <title>Draft Genome Sequence of Filamentous Marine Cyanobacterium Lyngbya confervoides Strain BDU141951.</title>
        <authorList>
            <person name="Chandrababunaidu M.M."/>
            <person name="Sen D."/>
            <person name="Tripathy S."/>
        </authorList>
    </citation>
    <scope>NUCLEOTIDE SEQUENCE [LARGE SCALE GENOMIC DNA]</scope>
    <source>
        <strain evidence="10 11">BDU141951</strain>
    </source>
</reference>
<name>A0ABD4T642_9CYAN</name>
<dbReference type="Proteomes" id="UP000031561">
    <property type="component" value="Unassembled WGS sequence"/>
</dbReference>
<evidence type="ECO:0000256" key="7">
    <source>
        <dbReference type="ARBA" id="ARBA00047899"/>
    </source>
</evidence>
<dbReference type="Pfam" id="PF00069">
    <property type="entry name" value="Pkinase"/>
    <property type="match status" value="1"/>
</dbReference>
<dbReference type="PROSITE" id="PS00108">
    <property type="entry name" value="PROTEIN_KINASE_ST"/>
    <property type="match status" value="1"/>
</dbReference>
<dbReference type="CDD" id="cd14014">
    <property type="entry name" value="STKc_PknB_like"/>
    <property type="match status" value="1"/>
</dbReference>
<dbReference type="InterPro" id="IPR011009">
    <property type="entry name" value="Kinase-like_dom_sf"/>
</dbReference>
<protein>
    <recommendedName>
        <fullName evidence="1">non-specific serine/threonine protein kinase</fullName>
        <ecNumber evidence="1">2.7.11.1</ecNumber>
    </recommendedName>
</protein>
<comment type="catalytic activity">
    <reaction evidence="7">
        <text>L-threonyl-[protein] + ATP = O-phospho-L-threonyl-[protein] + ADP + H(+)</text>
        <dbReference type="Rhea" id="RHEA:46608"/>
        <dbReference type="Rhea" id="RHEA-COMP:11060"/>
        <dbReference type="Rhea" id="RHEA-COMP:11605"/>
        <dbReference type="ChEBI" id="CHEBI:15378"/>
        <dbReference type="ChEBI" id="CHEBI:30013"/>
        <dbReference type="ChEBI" id="CHEBI:30616"/>
        <dbReference type="ChEBI" id="CHEBI:61977"/>
        <dbReference type="ChEBI" id="CHEBI:456216"/>
        <dbReference type="EC" id="2.7.11.1"/>
    </reaction>
</comment>
<keyword evidence="3" id="KW-0808">Transferase</keyword>
<dbReference type="Gene3D" id="1.10.510.10">
    <property type="entry name" value="Transferase(Phosphotransferase) domain 1"/>
    <property type="match status" value="1"/>
</dbReference>
<evidence type="ECO:0000256" key="1">
    <source>
        <dbReference type="ARBA" id="ARBA00012513"/>
    </source>
</evidence>